<proteinExistence type="predicted"/>
<comment type="caution">
    <text evidence="1">The sequence shown here is derived from an EMBL/GenBank/DDBJ whole genome shotgun (WGS) entry which is preliminary data.</text>
</comment>
<dbReference type="Proteomes" id="UP000664369">
    <property type="component" value="Unassembled WGS sequence"/>
</dbReference>
<protein>
    <recommendedName>
        <fullName evidence="3">Ig-like domain-containing protein</fullName>
    </recommendedName>
</protein>
<dbReference type="RefSeq" id="WP_208173659.1">
    <property type="nucleotide sequence ID" value="NZ_JAGETZ010000001.1"/>
</dbReference>
<evidence type="ECO:0008006" key="3">
    <source>
        <dbReference type="Google" id="ProtNLM"/>
    </source>
</evidence>
<evidence type="ECO:0000313" key="2">
    <source>
        <dbReference type="Proteomes" id="UP000664369"/>
    </source>
</evidence>
<dbReference type="EMBL" id="JAGETZ010000001">
    <property type="protein sequence ID" value="MBO2008142.1"/>
    <property type="molecule type" value="Genomic_DNA"/>
</dbReference>
<keyword evidence="2" id="KW-1185">Reference proteome</keyword>
<name>A0ABS3QA66_9BACT</name>
<organism evidence="1 2">
    <name type="scientific">Hymenobacter negativus</name>
    <dbReference type="NCBI Taxonomy" id="2795026"/>
    <lineage>
        <taxon>Bacteria</taxon>
        <taxon>Pseudomonadati</taxon>
        <taxon>Bacteroidota</taxon>
        <taxon>Cytophagia</taxon>
        <taxon>Cytophagales</taxon>
        <taxon>Hymenobacteraceae</taxon>
        <taxon>Hymenobacter</taxon>
    </lineage>
</organism>
<accession>A0ABS3QA66</accession>
<gene>
    <name evidence="1" type="ORF">J4E00_03710</name>
</gene>
<reference evidence="1 2" key="1">
    <citation type="submission" date="2021-03" db="EMBL/GenBank/DDBJ databases">
        <authorList>
            <person name="Kim M.K."/>
        </authorList>
    </citation>
    <scope>NUCLEOTIDE SEQUENCE [LARGE SCALE GENOMIC DNA]</scope>
    <source>
        <strain evidence="1 2">BT442</strain>
    </source>
</reference>
<sequence length="113" mass="12253">MPVPLFFARLLQTALLGLFAVLFISLSVSTECYECNTLATIRDLSDPAGCGSVLELATGERLEPSGFTWLRFNKLNGQRVRIGYRPIAASSCLVGQTVEITCIVADGCPPDER</sequence>
<evidence type="ECO:0000313" key="1">
    <source>
        <dbReference type="EMBL" id="MBO2008142.1"/>
    </source>
</evidence>